<evidence type="ECO:0000313" key="2">
    <source>
        <dbReference type="EMBL" id="VUW99798.1"/>
    </source>
</evidence>
<dbReference type="InterPro" id="IPR000160">
    <property type="entry name" value="GGDEF_dom"/>
</dbReference>
<dbReference type="InterPro" id="IPR029787">
    <property type="entry name" value="Nucleotide_cyclase"/>
</dbReference>
<dbReference type="Proteomes" id="UP000406184">
    <property type="component" value="Unassembled WGS sequence"/>
</dbReference>
<name>A0A564SYB7_9FIRM</name>
<accession>A0A564SYB7</accession>
<dbReference type="SUPFAM" id="SSF55073">
    <property type="entry name" value="Nucleotide cyclase"/>
    <property type="match status" value="1"/>
</dbReference>
<reference evidence="2 3" key="1">
    <citation type="submission" date="2019-07" db="EMBL/GenBank/DDBJ databases">
        <authorList>
            <person name="Hibberd C M."/>
            <person name="Gehrig L. J."/>
            <person name="Chang H.-W."/>
            <person name="Venkatesh S."/>
        </authorList>
    </citation>
    <scope>NUCLEOTIDE SEQUENCE [LARGE SCALE GENOMIC DNA]</scope>
    <source>
        <strain evidence="2">Faecalibacterium_prausnitzii_JG_BgPS064</strain>
    </source>
</reference>
<dbReference type="EMBL" id="CABHMY010000089">
    <property type="protein sequence ID" value="VUW99798.1"/>
    <property type="molecule type" value="Genomic_DNA"/>
</dbReference>
<evidence type="ECO:0000259" key="1">
    <source>
        <dbReference type="Pfam" id="PF00990"/>
    </source>
</evidence>
<dbReference type="Gene3D" id="3.30.70.270">
    <property type="match status" value="1"/>
</dbReference>
<organism evidence="2 3">
    <name type="scientific">Faecalibacterium prausnitzii</name>
    <dbReference type="NCBI Taxonomy" id="853"/>
    <lineage>
        <taxon>Bacteria</taxon>
        <taxon>Bacillati</taxon>
        <taxon>Bacillota</taxon>
        <taxon>Clostridia</taxon>
        <taxon>Eubacteriales</taxon>
        <taxon>Oscillospiraceae</taxon>
        <taxon>Faecalibacterium</taxon>
    </lineage>
</organism>
<dbReference type="AlphaFoldDB" id="A0A564SYB7"/>
<gene>
    <name evidence="2" type="ORF">FPPS064S07_00050</name>
</gene>
<dbReference type="InterPro" id="IPR043128">
    <property type="entry name" value="Rev_trsase/Diguanyl_cyclase"/>
</dbReference>
<evidence type="ECO:0000313" key="3">
    <source>
        <dbReference type="Proteomes" id="UP000406184"/>
    </source>
</evidence>
<feature type="domain" description="GGDEF" evidence="1">
    <location>
        <begin position="124"/>
        <end position="284"/>
    </location>
</feature>
<dbReference type="Pfam" id="PF00990">
    <property type="entry name" value="GGDEF"/>
    <property type="match status" value="1"/>
</dbReference>
<protein>
    <submittedName>
        <fullName evidence="2">GGDEF domain protein</fullName>
    </submittedName>
</protein>
<proteinExistence type="predicted"/>
<sequence>MKTGSTVKRQSAGKEDPVYKMGKKRMKNEWTEQDLRQFVESSRPVFQDVSLTQVDEDADRCWQDDGLMVDYELRGGQVDCVLRRCVVADGKVWQLQMTAPLAGNDLPEDRMTPREREMCRDDMNHDFVTGVFNRRYYETEFCTKLDEWTDCHRCAALALVSIDGAEKLSARESDAVMGQLVCFVANQWKKHFDQPAERVVCRLSDTLFAIGCADRTRRELEEELKAIYAEMPKECVASVGLMRRVPFTQSIGVAGTREVRCKNWDALYDLCEKRLAAAQTAGGDRIYDGE</sequence>
<keyword evidence="3" id="KW-1185">Reference proteome</keyword>